<evidence type="ECO:0000313" key="3">
    <source>
        <dbReference type="EMBL" id="SIN64251.1"/>
    </source>
</evidence>
<accession>A0ABY1JBT9</accession>
<proteinExistence type="predicted"/>
<dbReference type="PANTHER" id="PTHR43048:SF3">
    <property type="entry name" value="METHYLMALONYL-COA EPIMERASE, MITOCHONDRIAL"/>
    <property type="match status" value="1"/>
</dbReference>
<comment type="caution">
    <text evidence="3">The sequence shown here is derived from an EMBL/GenBank/DDBJ whole genome shotgun (WGS) entry which is preliminary data.</text>
</comment>
<evidence type="ECO:0000313" key="4">
    <source>
        <dbReference type="Proteomes" id="UP000185093"/>
    </source>
</evidence>
<dbReference type="Pfam" id="PF13669">
    <property type="entry name" value="Glyoxalase_4"/>
    <property type="match status" value="1"/>
</dbReference>
<keyword evidence="4" id="KW-1185">Reference proteome</keyword>
<dbReference type="EMBL" id="FSQZ01000001">
    <property type="protein sequence ID" value="SIN64251.1"/>
    <property type="molecule type" value="Genomic_DNA"/>
</dbReference>
<feature type="domain" description="VOC" evidence="2">
    <location>
        <begin position="2"/>
        <end position="127"/>
    </location>
</feature>
<dbReference type="InterPro" id="IPR029068">
    <property type="entry name" value="Glyas_Bleomycin-R_OHBP_Dase"/>
</dbReference>
<dbReference type="RefSeq" id="WP_074199213.1">
    <property type="nucleotide sequence ID" value="NZ_FSQZ01000001.1"/>
</dbReference>
<gene>
    <name evidence="3" type="ORF">SAMN05444368_0572</name>
</gene>
<sequence length="133" mass="14643">MKVHHVGIVVKDIEKACLLYRGLGYVQVGSIIEDNVQHNRLLFLKNGELLVELIEPINSSSPVYNPRNLGYHHICYEAEDLDNAIFSFEDAGLGKIFTDKITAPAFNGRKVVFAMLKNGTIIELLAGDAGVSS</sequence>
<organism evidence="3 4">
    <name type="scientific">Acetomicrobium flavidum</name>
    <dbReference type="NCBI Taxonomy" id="49896"/>
    <lineage>
        <taxon>Bacteria</taxon>
        <taxon>Thermotogati</taxon>
        <taxon>Synergistota</taxon>
        <taxon>Synergistia</taxon>
        <taxon>Synergistales</taxon>
        <taxon>Acetomicrobiaceae</taxon>
        <taxon>Acetomicrobium</taxon>
    </lineage>
</organism>
<dbReference type="PANTHER" id="PTHR43048">
    <property type="entry name" value="METHYLMALONYL-COA EPIMERASE"/>
    <property type="match status" value="1"/>
</dbReference>
<evidence type="ECO:0000256" key="1">
    <source>
        <dbReference type="ARBA" id="ARBA00022723"/>
    </source>
</evidence>
<name>A0ABY1JBT9_9BACT</name>
<keyword evidence="1" id="KW-0479">Metal-binding</keyword>
<dbReference type="Proteomes" id="UP000185093">
    <property type="component" value="Unassembled WGS sequence"/>
</dbReference>
<dbReference type="Gene3D" id="3.10.180.10">
    <property type="entry name" value="2,3-Dihydroxybiphenyl 1,2-Dioxygenase, domain 1"/>
    <property type="match status" value="1"/>
</dbReference>
<dbReference type="SUPFAM" id="SSF54593">
    <property type="entry name" value="Glyoxalase/Bleomycin resistance protein/Dihydroxybiphenyl dioxygenase"/>
    <property type="match status" value="1"/>
</dbReference>
<protein>
    <submittedName>
        <fullName evidence="3">Methylmalonyl-CoA epimerase</fullName>
    </submittedName>
</protein>
<evidence type="ECO:0000259" key="2">
    <source>
        <dbReference type="PROSITE" id="PS51819"/>
    </source>
</evidence>
<dbReference type="PROSITE" id="PS51819">
    <property type="entry name" value="VOC"/>
    <property type="match status" value="1"/>
</dbReference>
<dbReference type="InterPro" id="IPR051785">
    <property type="entry name" value="MMCE/EMCE_epimerase"/>
</dbReference>
<dbReference type="InterPro" id="IPR037523">
    <property type="entry name" value="VOC_core"/>
</dbReference>
<reference evidence="3 4" key="1">
    <citation type="submission" date="2016-11" db="EMBL/GenBank/DDBJ databases">
        <authorList>
            <person name="Varghese N."/>
            <person name="Submissions S."/>
        </authorList>
    </citation>
    <scope>NUCLEOTIDE SEQUENCE [LARGE SCALE GENOMIC DNA]</scope>
    <source>
        <strain evidence="3 4">DSM 20664</strain>
    </source>
</reference>